<dbReference type="RefSeq" id="WP_380252257.1">
    <property type="nucleotide sequence ID" value="NZ_JBHUII010000004.1"/>
</dbReference>
<keyword evidence="2" id="KW-1185">Reference proteome</keyword>
<dbReference type="InterPro" id="IPR036412">
    <property type="entry name" value="HAD-like_sf"/>
</dbReference>
<keyword evidence="1" id="KW-0378">Hydrolase</keyword>
<dbReference type="Gene3D" id="3.40.50.1000">
    <property type="entry name" value="HAD superfamily/HAD-like"/>
    <property type="match status" value="1"/>
</dbReference>
<dbReference type="SUPFAM" id="SSF56784">
    <property type="entry name" value="HAD-like"/>
    <property type="match status" value="1"/>
</dbReference>
<dbReference type="EMBL" id="JBHUII010000004">
    <property type="protein sequence ID" value="MFD2206009.1"/>
    <property type="molecule type" value="Genomic_DNA"/>
</dbReference>
<gene>
    <name evidence="1" type="ORF">ACFSKO_10315</name>
</gene>
<accession>A0ABW5BM97</accession>
<dbReference type="PANTHER" id="PTHR10000:SF8">
    <property type="entry name" value="HAD SUPERFAMILY HYDROLASE-LIKE, TYPE 3"/>
    <property type="match status" value="1"/>
</dbReference>
<comment type="caution">
    <text evidence="1">The sequence shown here is derived from an EMBL/GenBank/DDBJ whole genome shotgun (WGS) entry which is preliminary data.</text>
</comment>
<organism evidence="1 2">
    <name type="scientific">Kiloniella antarctica</name>
    <dbReference type="NCBI Taxonomy" id="1550907"/>
    <lineage>
        <taxon>Bacteria</taxon>
        <taxon>Pseudomonadati</taxon>
        <taxon>Pseudomonadota</taxon>
        <taxon>Alphaproteobacteria</taxon>
        <taxon>Rhodospirillales</taxon>
        <taxon>Kiloniellaceae</taxon>
        <taxon>Kiloniella</taxon>
    </lineage>
</organism>
<name>A0ABW5BM97_9PROT</name>
<dbReference type="Pfam" id="PF08282">
    <property type="entry name" value="Hydrolase_3"/>
    <property type="match status" value="1"/>
</dbReference>
<dbReference type="PANTHER" id="PTHR10000">
    <property type="entry name" value="PHOSPHOSERINE PHOSPHATASE"/>
    <property type="match status" value="1"/>
</dbReference>
<dbReference type="Proteomes" id="UP001597294">
    <property type="component" value="Unassembled WGS sequence"/>
</dbReference>
<sequence length="293" mass="32397">MSDLDFTLLDSDGNFPLHSAERLNSLITDGMKFTVATARAAPSIRHLMADVDLKLPIIELNGAIIRDLHSGQILEHRGLGVNTALPIYKCFMELGVTPYVSALIGDQNPLFYPELNNPGMQWFLDEKIARSDPRLTPCPKDLFNQKTSPGSSHTNRFFDDILTFTYLGPKPEIEAIAKLISHTAPDVLITTYPNHYIGDWEIVIAAADANKGNAINRLLKYLTIDLNVKISKTTAFGDSSNDLEMLNTVDHPIAVSNASTEIKASAREIIGHHKDGAVIDYLEKTYIRPIANN</sequence>
<dbReference type="GO" id="GO:0016787">
    <property type="term" value="F:hydrolase activity"/>
    <property type="evidence" value="ECO:0007669"/>
    <property type="project" value="UniProtKB-KW"/>
</dbReference>
<reference evidence="2" key="1">
    <citation type="journal article" date="2019" name="Int. J. Syst. Evol. Microbiol.">
        <title>The Global Catalogue of Microorganisms (GCM) 10K type strain sequencing project: providing services to taxonomists for standard genome sequencing and annotation.</title>
        <authorList>
            <consortium name="The Broad Institute Genomics Platform"/>
            <consortium name="The Broad Institute Genome Sequencing Center for Infectious Disease"/>
            <person name="Wu L."/>
            <person name="Ma J."/>
        </authorList>
    </citation>
    <scope>NUCLEOTIDE SEQUENCE [LARGE SCALE GENOMIC DNA]</scope>
    <source>
        <strain evidence="2">CGMCC 4.7192</strain>
    </source>
</reference>
<protein>
    <submittedName>
        <fullName evidence="1">HAD hydrolase family protein</fullName>
    </submittedName>
</protein>
<evidence type="ECO:0000313" key="2">
    <source>
        <dbReference type="Proteomes" id="UP001597294"/>
    </source>
</evidence>
<dbReference type="Gene3D" id="3.30.1240.10">
    <property type="match status" value="1"/>
</dbReference>
<evidence type="ECO:0000313" key="1">
    <source>
        <dbReference type="EMBL" id="MFD2206009.1"/>
    </source>
</evidence>
<dbReference type="InterPro" id="IPR023214">
    <property type="entry name" value="HAD_sf"/>
</dbReference>
<proteinExistence type="predicted"/>